<comment type="caution">
    <text evidence="1">The sequence shown here is derived from an EMBL/GenBank/DDBJ whole genome shotgun (WGS) entry which is preliminary data.</text>
</comment>
<evidence type="ECO:0000313" key="2">
    <source>
        <dbReference type="Proteomes" id="UP001274830"/>
    </source>
</evidence>
<gene>
    <name evidence="1" type="ORF">LTR78_004480</name>
</gene>
<protein>
    <submittedName>
        <fullName evidence="1">Uncharacterized protein</fullName>
    </submittedName>
</protein>
<keyword evidence="2" id="KW-1185">Reference proteome</keyword>
<dbReference type="AlphaFoldDB" id="A0AAE0WQ82"/>
<proteinExistence type="predicted"/>
<organism evidence="1 2">
    <name type="scientific">Recurvomyces mirabilis</name>
    <dbReference type="NCBI Taxonomy" id="574656"/>
    <lineage>
        <taxon>Eukaryota</taxon>
        <taxon>Fungi</taxon>
        <taxon>Dikarya</taxon>
        <taxon>Ascomycota</taxon>
        <taxon>Pezizomycotina</taxon>
        <taxon>Dothideomycetes</taxon>
        <taxon>Dothideomycetidae</taxon>
        <taxon>Mycosphaerellales</taxon>
        <taxon>Teratosphaeriaceae</taxon>
        <taxon>Recurvomyces</taxon>
    </lineage>
</organism>
<accession>A0AAE0WQ82</accession>
<name>A0AAE0WQ82_9PEZI</name>
<reference evidence="1" key="1">
    <citation type="submission" date="2023-07" db="EMBL/GenBank/DDBJ databases">
        <title>Black Yeasts Isolated from many extreme environments.</title>
        <authorList>
            <person name="Coleine C."/>
            <person name="Stajich J.E."/>
            <person name="Selbmann L."/>
        </authorList>
    </citation>
    <scope>NUCLEOTIDE SEQUENCE</scope>
    <source>
        <strain evidence="1">CCFEE 5485</strain>
    </source>
</reference>
<sequence length="153" mass="17416">MEALQRMEGALQRQTQHAWMQARMLLAIMVFLHQLGSKLQTGVAGLFLLHGQLKLMQKSIEAIPDRMISQSLACFVDANGRPFTLDTRLTWTWKQSVVTNVIQTEGRLEKIANAEWILADVHRYGPTCFGQLVDVTKIRVILQRRNRQEGTSA</sequence>
<evidence type="ECO:0000313" key="1">
    <source>
        <dbReference type="EMBL" id="KAK3675839.1"/>
    </source>
</evidence>
<dbReference type="Proteomes" id="UP001274830">
    <property type="component" value="Unassembled WGS sequence"/>
</dbReference>
<dbReference type="EMBL" id="JAUTXT010000013">
    <property type="protein sequence ID" value="KAK3675839.1"/>
    <property type="molecule type" value="Genomic_DNA"/>
</dbReference>